<comment type="caution">
    <text evidence="1">The sequence shown here is derived from an EMBL/GenBank/DDBJ whole genome shotgun (WGS) entry which is preliminary data.</text>
</comment>
<dbReference type="AlphaFoldDB" id="A0A1Y1QB88"/>
<reference evidence="1 2" key="1">
    <citation type="submission" date="2017-01" db="EMBL/GenBank/DDBJ databases">
        <title>Novel large sulfur bacteria in the metagenomes of groundwater-fed chemosynthetic microbial mats in the Lake Huron basin.</title>
        <authorList>
            <person name="Sharrar A.M."/>
            <person name="Flood B.E."/>
            <person name="Bailey J.V."/>
            <person name="Jones D.S."/>
            <person name="Biddanda B."/>
            <person name="Ruberg S.A."/>
            <person name="Marcus D.N."/>
            <person name="Dick G.J."/>
        </authorList>
    </citation>
    <scope>NUCLEOTIDE SEQUENCE [LARGE SCALE GENOMIC DNA]</scope>
    <source>
        <strain evidence="1">A8</strain>
    </source>
</reference>
<name>A0A1Y1QB88_9GAMM</name>
<evidence type="ECO:0000313" key="1">
    <source>
        <dbReference type="EMBL" id="OQX01689.1"/>
    </source>
</evidence>
<dbReference type="EMBL" id="MTEJ01000555">
    <property type="protein sequence ID" value="OQX01689.1"/>
    <property type="molecule type" value="Genomic_DNA"/>
</dbReference>
<accession>A0A1Y1QB88</accession>
<organism evidence="1 2">
    <name type="scientific">Thiothrix lacustris</name>
    <dbReference type="NCBI Taxonomy" id="525917"/>
    <lineage>
        <taxon>Bacteria</taxon>
        <taxon>Pseudomonadati</taxon>
        <taxon>Pseudomonadota</taxon>
        <taxon>Gammaproteobacteria</taxon>
        <taxon>Thiotrichales</taxon>
        <taxon>Thiotrichaceae</taxon>
        <taxon>Thiothrix</taxon>
    </lineage>
</organism>
<protein>
    <submittedName>
        <fullName evidence="1">Uncharacterized protein</fullName>
    </submittedName>
</protein>
<proteinExistence type="predicted"/>
<dbReference type="Proteomes" id="UP000192491">
    <property type="component" value="Unassembled WGS sequence"/>
</dbReference>
<evidence type="ECO:0000313" key="2">
    <source>
        <dbReference type="Proteomes" id="UP000192491"/>
    </source>
</evidence>
<sequence>MVLSNSVAAWGTPAFAVTFAAEVQALDPSQLPLQAGLAHSSHVSAETTLTVLVMETAATATQLQVKAGVFYSGVIAGSCCSDDPTPVCEQPEYCTLRFEIDRETAIARVMLVDTDNA</sequence>
<gene>
    <name evidence="1" type="ORF">BWK73_45270</name>
</gene>